<accession>A0A3B0YAK0</accession>
<evidence type="ECO:0000313" key="1">
    <source>
        <dbReference type="EMBL" id="VAW77855.1"/>
    </source>
</evidence>
<dbReference type="SUPFAM" id="SSF140931">
    <property type="entry name" value="Fic-like"/>
    <property type="match status" value="1"/>
</dbReference>
<dbReference type="AlphaFoldDB" id="A0A3B0YAK0"/>
<name>A0A3B0YAK0_9ZZZZ</name>
<dbReference type="InterPro" id="IPR036597">
    <property type="entry name" value="Fido-like_dom_sf"/>
</dbReference>
<organism evidence="1">
    <name type="scientific">hydrothermal vent metagenome</name>
    <dbReference type="NCBI Taxonomy" id="652676"/>
    <lineage>
        <taxon>unclassified sequences</taxon>
        <taxon>metagenomes</taxon>
        <taxon>ecological metagenomes</taxon>
    </lineage>
</organism>
<reference evidence="1" key="1">
    <citation type="submission" date="2018-06" db="EMBL/GenBank/DDBJ databases">
        <authorList>
            <person name="Zhirakovskaya E."/>
        </authorList>
    </citation>
    <scope>NUCLEOTIDE SEQUENCE</scope>
</reference>
<evidence type="ECO:0008006" key="2">
    <source>
        <dbReference type="Google" id="ProtNLM"/>
    </source>
</evidence>
<dbReference type="EMBL" id="UOFL01000141">
    <property type="protein sequence ID" value="VAW77855.1"/>
    <property type="molecule type" value="Genomic_DNA"/>
</dbReference>
<proteinExistence type="predicted"/>
<gene>
    <name evidence="1" type="ORF">MNBD_GAMMA12-2199</name>
</gene>
<sequence length="125" mass="14453">MNMDARTKYAFKELKKDNYLKNIPSLIFTGKLTKHITEILENLVFPDGNTRAIAVFSAYLIHQSGHRSRGMFVGKPKYFRDALVRSTTGDRTSLQNYFDENISLHDKMLPRGYDKGRGYDISDDR</sequence>
<dbReference type="Gene3D" id="1.10.3290.10">
    <property type="entry name" value="Fido-like domain"/>
    <property type="match status" value="1"/>
</dbReference>
<protein>
    <recommendedName>
        <fullName evidence="2">Fido domain-containing protein</fullName>
    </recommendedName>
</protein>